<dbReference type="Pfam" id="PF13411">
    <property type="entry name" value="MerR_1"/>
    <property type="match status" value="1"/>
</dbReference>
<dbReference type="Proteomes" id="UP000321234">
    <property type="component" value="Unassembled WGS sequence"/>
</dbReference>
<protein>
    <submittedName>
        <fullName evidence="3">MerR family transcriptional regulator</fullName>
    </submittedName>
</protein>
<dbReference type="RefSeq" id="WP_147926301.1">
    <property type="nucleotide sequence ID" value="NZ_VKAC01000005.1"/>
</dbReference>
<dbReference type="PANTHER" id="PTHR30204">
    <property type="entry name" value="REDOX-CYCLING DRUG-SENSING TRANSCRIPTIONAL ACTIVATOR SOXR"/>
    <property type="match status" value="1"/>
</dbReference>
<organism evidence="3 4">
    <name type="scientific">Quadrisphaera setariae</name>
    <dbReference type="NCBI Taxonomy" id="2593304"/>
    <lineage>
        <taxon>Bacteria</taxon>
        <taxon>Bacillati</taxon>
        <taxon>Actinomycetota</taxon>
        <taxon>Actinomycetes</taxon>
        <taxon>Kineosporiales</taxon>
        <taxon>Kineosporiaceae</taxon>
        <taxon>Quadrisphaera</taxon>
    </lineage>
</organism>
<dbReference type="InterPro" id="IPR009061">
    <property type="entry name" value="DNA-bd_dom_put_sf"/>
</dbReference>
<gene>
    <name evidence="3" type="ORF">FMM08_10555</name>
</gene>
<dbReference type="EMBL" id="VKAC01000005">
    <property type="protein sequence ID" value="TXR56508.1"/>
    <property type="molecule type" value="Genomic_DNA"/>
</dbReference>
<proteinExistence type="predicted"/>
<reference evidence="3 4" key="1">
    <citation type="submission" date="2019-07" db="EMBL/GenBank/DDBJ databases">
        <title>Quadrisphaera sp. strain DD2A genome sequencing and assembly.</title>
        <authorList>
            <person name="Kim I."/>
        </authorList>
    </citation>
    <scope>NUCLEOTIDE SEQUENCE [LARGE SCALE GENOMIC DNA]</scope>
    <source>
        <strain evidence="3 4">DD2A</strain>
    </source>
</reference>
<evidence type="ECO:0000256" key="1">
    <source>
        <dbReference type="ARBA" id="ARBA00023125"/>
    </source>
</evidence>
<dbReference type="PROSITE" id="PS50937">
    <property type="entry name" value="HTH_MERR_2"/>
    <property type="match status" value="1"/>
</dbReference>
<accession>A0A5C8ZGZ7</accession>
<dbReference type="SMART" id="SM00422">
    <property type="entry name" value="HTH_MERR"/>
    <property type="match status" value="1"/>
</dbReference>
<dbReference type="Gene3D" id="1.10.1660.10">
    <property type="match status" value="1"/>
</dbReference>
<evidence type="ECO:0000313" key="3">
    <source>
        <dbReference type="EMBL" id="TXR56508.1"/>
    </source>
</evidence>
<dbReference type="GO" id="GO:0003700">
    <property type="term" value="F:DNA-binding transcription factor activity"/>
    <property type="evidence" value="ECO:0007669"/>
    <property type="project" value="InterPro"/>
</dbReference>
<keyword evidence="1" id="KW-0238">DNA-binding</keyword>
<dbReference type="InterPro" id="IPR047057">
    <property type="entry name" value="MerR_fam"/>
</dbReference>
<dbReference type="GO" id="GO:0003677">
    <property type="term" value="F:DNA binding"/>
    <property type="evidence" value="ECO:0007669"/>
    <property type="project" value="UniProtKB-KW"/>
</dbReference>
<evidence type="ECO:0000313" key="4">
    <source>
        <dbReference type="Proteomes" id="UP000321234"/>
    </source>
</evidence>
<dbReference type="OrthoDB" id="5242095at2"/>
<feature type="domain" description="HTH merR-type" evidence="2">
    <location>
        <begin position="1"/>
        <end position="70"/>
    </location>
</feature>
<dbReference type="InterPro" id="IPR000551">
    <property type="entry name" value="MerR-type_HTH_dom"/>
</dbReference>
<name>A0A5C8ZGZ7_9ACTN</name>
<evidence type="ECO:0000259" key="2">
    <source>
        <dbReference type="PROSITE" id="PS50937"/>
    </source>
</evidence>
<dbReference type="PRINTS" id="PR00040">
    <property type="entry name" value="HTHMERR"/>
</dbReference>
<sequence>MRISELAERSGTAPATIKFYVREGLLPPAEKTGYNQVSYGEEHVRRLHLVRALVDVGGLPIARVRAVVAAVDDPGTGLPEVMGAAQRALPGHAAPWEPSAPSLAAVEHVVRSMGWEVEDGNPGLPQAAAVLDSWVALGRKDLFDSLGEYARAAEVVARADLARVWPDAADRDRSAETVVVGTVLGDALVAGLRRIAQEHVARVTRPVHQTSSPSAEEPS</sequence>
<dbReference type="PANTHER" id="PTHR30204:SF98">
    <property type="entry name" value="HTH-TYPE TRANSCRIPTIONAL REGULATOR ADHR"/>
    <property type="match status" value="1"/>
</dbReference>
<keyword evidence="4" id="KW-1185">Reference proteome</keyword>
<comment type="caution">
    <text evidence="3">The sequence shown here is derived from an EMBL/GenBank/DDBJ whole genome shotgun (WGS) entry which is preliminary data.</text>
</comment>
<dbReference type="SUPFAM" id="SSF46955">
    <property type="entry name" value="Putative DNA-binding domain"/>
    <property type="match status" value="1"/>
</dbReference>
<dbReference type="AlphaFoldDB" id="A0A5C8ZGZ7"/>